<accession>A0A4Y2EVW4</accession>
<sequence>MKEDCSHGDLLFVCLCPQRTSERGCIRPWNIAVGHQSSGATYFLRLSLDFTSRTIPGGQLYGESHGHAIRRQTSSKETITEVTGYLSVQG</sequence>
<dbReference type="EMBL" id="BGPR01000699">
    <property type="protein sequence ID" value="GBM32156.1"/>
    <property type="molecule type" value="Genomic_DNA"/>
</dbReference>
<organism evidence="1 2">
    <name type="scientific">Araneus ventricosus</name>
    <name type="common">Orbweaver spider</name>
    <name type="synonym">Epeira ventricosa</name>
    <dbReference type="NCBI Taxonomy" id="182803"/>
    <lineage>
        <taxon>Eukaryota</taxon>
        <taxon>Metazoa</taxon>
        <taxon>Ecdysozoa</taxon>
        <taxon>Arthropoda</taxon>
        <taxon>Chelicerata</taxon>
        <taxon>Arachnida</taxon>
        <taxon>Araneae</taxon>
        <taxon>Araneomorphae</taxon>
        <taxon>Entelegynae</taxon>
        <taxon>Araneoidea</taxon>
        <taxon>Araneidae</taxon>
        <taxon>Araneus</taxon>
    </lineage>
</organism>
<dbReference type="AlphaFoldDB" id="A0A4Y2EVW4"/>
<keyword evidence="2" id="KW-1185">Reference proteome</keyword>
<evidence type="ECO:0000313" key="1">
    <source>
        <dbReference type="EMBL" id="GBM32156.1"/>
    </source>
</evidence>
<protein>
    <submittedName>
        <fullName evidence="1">Uncharacterized protein</fullName>
    </submittedName>
</protein>
<gene>
    <name evidence="1" type="ORF">AVEN_11935_1</name>
</gene>
<comment type="caution">
    <text evidence="1">The sequence shown here is derived from an EMBL/GenBank/DDBJ whole genome shotgun (WGS) entry which is preliminary data.</text>
</comment>
<name>A0A4Y2EVW4_ARAVE</name>
<dbReference type="Proteomes" id="UP000499080">
    <property type="component" value="Unassembled WGS sequence"/>
</dbReference>
<evidence type="ECO:0000313" key="2">
    <source>
        <dbReference type="Proteomes" id="UP000499080"/>
    </source>
</evidence>
<reference evidence="1 2" key="1">
    <citation type="journal article" date="2019" name="Sci. Rep.">
        <title>Orb-weaving spider Araneus ventricosus genome elucidates the spidroin gene catalogue.</title>
        <authorList>
            <person name="Kono N."/>
            <person name="Nakamura H."/>
            <person name="Ohtoshi R."/>
            <person name="Moran D.A.P."/>
            <person name="Shinohara A."/>
            <person name="Yoshida Y."/>
            <person name="Fujiwara M."/>
            <person name="Mori M."/>
            <person name="Tomita M."/>
            <person name="Arakawa K."/>
        </authorList>
    </citation>
    <scope>NUCLEOTIDE SEQUENCE [LARGE SCALE GENOMIC DNA]</scope>
</reference>
<proteinExistence type="predicted"/>